<name>A0A238U7N7_9FLAO</name>
<reference evidence="2 3" key="1">
    <citation type="submission" date="2017-07" db="EMBL/GenBank/DDBJ databases">
        <authorList>
            <person name="Sun Z.S."/>
            <person name="Albrecht U."/>
            <person name="Echele G."/>
            <person name="Lee C.C."/>
        </authorList>
    </citation>
    <scope>NUCLEOTIDE SEQUENCE [LARGE SCALE GENOMIC DNA]</scope>
    <source>
        <strain evidence="3">type strain: KCTC 22618</strain>
    </source>
</reference>
<dbReference type="KEGG" id="tje:TJEJU_1378"/>
<dbReference type="OrthoDB" id="1216843at2"/>
<protein>
    <submittedName>
        <fullName evidence="2">Uncharacterized protein</fullName>
    </submittedName>
</protein>
<proteinExistence type="predicted"/>
<organism evidence="2 3">
    <name type="scientific">Tenacibaculum jejuense</name>
    <dbReference type="NCBI Taxonomy" id="584609"/>
    <lineage>
        <taxon>Bacteria</taxon>
        <taxon>Pseudomonadati</taxon>
        <taxon>Bacteroidota</taxon>
        <taxon>Flavobacteriia</taxon>
        <taxon>Flavobacteriales</taxon>
        <taxon>Flavobacteriaceae</taxon>
        <taxon>Tenacibaculum</taxon>
    </lineage>
</organism>
<keyword evidence="3" id="KW-1185">Reference proteome</keyword>
<gene>
    <name evidence="2" type="ORF">TJEJU_1378</name>
</gene>
<evidence type="ECO:0000313" key="3">
    <source>
        <dbReference type="Proteomes" id="UP000215214"/>
    </source>
</evidence>
<dbReference type="AlphaFoldDB" id="A0A238U7N7"/>
<dbReference type="Proteomes" id="UP000215214">
    <property type="component" value="Chromosome TJEJU"/>
</dbReference>
<sequence>MGLFDFLSNKKNDSSKKESKENNVGKSDFFLSMQKYSEHIKLFMNMQLQGNYAPISAYENNDGEIVGFLYTVGDDNSYVLSADMAILKMEERFEQLLKQNKIVSYTIFYHSQFNNDNNHAIANTDEELKAISITYNFNNHQKGKIGLPYVFDKDKINYGEFAEFTTSQNNDILKTNLLEGKNYFEDRIEITAPSFENESGIIVKKANTLSLSNTWGGVFGFETYRTEEGSKILHEYFAFALTKEPKLKRDNLSISEVEFDDVNFKAITHQGELKTILPVVKTAYQLNFETKEIVEWENIDNLEAIVSGRGRDTFGLWYFATDYAENRAIYLTQKKINVNLSGIVFVLDIHNGDTSNSEVKYSKDFTMYMPSNDLPNYGCFDFIGELESFKESYLLNDKSSKGYLLNVRLITNQDVKDFFTIDMYVAKENMRFSELHVGMKLTGMFQLQGSIAS</sequence>
<evidence type="ECO:0000313" key="2">
    <source>
        <dbReference type="EMBL" id="SNR15112.1"/>
    </source>
</evidence>
<dbReference type="EMBL" id="LT899436">
    <property type="protein sequence ID" value="SNR15112.1"/>
    <property type="molecule type" value="Genomic_DNA"/>
</dbReference>
<dbReference type="RefSeq" id="WP_095070618.1">
    <property type="nucleotide sequence ID" value="NZ_LT899436.1"/>
</dbReference>
<feature type="compositionally biased region" description="Basic and acidic residues" evidence="1">
    <location>
        <begin position="8"/>
        <end position="22"/>
    </location>
</feature>
<accession>A0A238U7N7</accession>
<evidence type="ECO:0000256" key="1">
    <source>
        <dbReference type="SAM" id="MobiDB-lite"/>
    </source>
</evidence>
<feature type="region of interest" description="Disordered" evidence="1">
    <location>
        <begin position="1"/>
        <end position="22"/>
    </location>
</feature>